<sequence length="262" mass="29251">MSHYCTIHLHNVPTGREAEYAAWFDGPHRKALAALRGFGGAERFEVSPIQIMADIPQPWRYVSLYDFDLPNPAIDLPALGPLIAEARDAGLIADEDESERLYSYRMYSDWKISPNWQRDEPLSGISIILANYTIGRYAEYQDWYDNVHSGEVINVPGHVGMKRGQLSELQIEPRRYCPGDQLVLCAQQTDDLLFTIRDFSARAGGRSPSGIAMQPRSSSGSTARTVHYFNKISGDRFWKGGVAYAGDFAPYKAAQAAAAQNK</sequence>
<protein>
    <submittedName>
        <fullName evidence="1">Uncharacterized protein</fullName>
    </submittedName>
</protein>
<proteinExistence type="predicted"/>
<evidence type="ECO:0000313" key="1">
    <source>
        <dbReference type="EMBL" id="NGY03935.1"/>
    </source>
</evidence>
<dbReference type="AlphaFoldDB" id="A0A6M2BNY7"/>
<reference evidence="1 2" key="1">
    <citation type="journal article" date="2014" name="Int. J. Syst. Evol. Microbiol.">
        <title>Solimonas terrae sp. nov., isolated from soil.</title>
        <authorList>
            <person name="Kim S.J."/>
            <person name="Moon J.Y."/>
            <person name="Weon H.Y."/>
            <person name="Ahn J.H."/>
            <person name="Chen W.M."/>
            <person name="Kwon S.W."/>
        </authorList>
    </citation>
    <scope>NUCLEOTIDE SEQUENCE [LARGE SCALE GENOMIC DNA]</scope>
    <source>
        <strain evidence="1 2">KIS83-12</strain>
    </source>
</reference>
<dbReference type="RefSeq" id="WP_166252214.1">
    <property type="nucleotide sequence ID" value="NZ_JAAMOW010000002.1"/>
</dbReference>
<dbReference type="EMBL" id="JAAMOW010000002">
    <property type="protein sequence ID" value="NGY03935.1"/>
    <property type="molecule type" value="Genomic_DNA"/>
</dbReference>
<comment type="caution">
    <text evidence="1">The sequence shown here is derived from an EMBL/GenBank/DDBJ whole genome shotgun (WGS) entry which is preliminary data.</text>
</comment>
<gene>
    <name evidence="1" type="ORF">G7Y85_04105</name>
</gene>
<name>A0A6M2BNY7_9GAMM</name>
<keyword evidence="2" id="KW-1185">Reference proteome</keyword>
<dbReference type="Proteomes" id="UP000472676">
    <property type="component" value="Unassembled WGS sequence"/>
</dbReference>
<accession>A0A6M2BNY7</accession>
<organism evidence="1 2">
    <name type="scientific">Solimonas terrae</name>
    <dbReference type="NCBI Taxonomy" id="1396819"/>
    <lineage>
        <taxon>Bacteria</taxon>
        <taxon>Pseudomonadati</taxon>
        <taxon>Pseudomonadota</taxon>
        <taxon>Gammaproteobacteria</taxon>
        <taxon>Nevskiales</taxon>
        <taxon>Nevskiaceae</taxon>
        <taxon>Solimonas</taxon>
    </lineage>
</organism>
<evidence type="ECO:0000313" key="2">
    <source>
        <dbReference type="Proteomes" id="UP000472676"/>
    </source>
</evidence>